<evidence type="ECO:0000313" key="6">
    <source>
        <dbReference type="EMBL" id="KAK0610271.1"/>
    </source>
</evidence>
<dbReference type="SUPFAM" id="SSF53474">
    <property type="entry name" value="alpha/beta-Hydrolases"/>
    <property type="match status" value="1"/>
</dbReference>
<dbReference type="EMBL" id="JAUJDW010000223">
    <property type="protein sequence ID" value="KAK0610271.1"/>
    <property type="molecule type" value="Genomic_DNA"/>
</dbReference>
<dbReference type="InterPro" id="IPR029058">
    <property type="entry name" value="AB_hydrolase_fold"/>
</dbReference>
<dbReference type="Gene3D" id="3.40.50.1820">
    <property type="entry name" value="alpha/beta hydrolase"/>
    <property type="match status" value="1"/>
</dbReference>
<keyword evidence="7" id="KW-1185">Reference proteome</keyword>
<feature type="signal peptide" evidence="5">
    <location>
        <begin position="1"/>
        <end position="17"/>
    </location>
</feature>
<evidence type="ECO:0000256" key="3">
    <source>
        <dbReference type="ARBA" id="ARBA00022963"/>
    </source>
</evidence>
<name>A0AA39WCI7_9PEZI</name>
<dbReference type="PANTHER" id="PTHR10272">
    <property type="entry name" value="PLATELET-ACTIVATING FACTOR ACETYLHYDROLASE"/>
    <property type="match status" value="1"/>
</dbReference>
<evidence type="ECO:0000256" key="1">
    <source>
        <dbReference type="ARBA" id="ARBA00013201"/>
    </source>
</evidence>
<evidence type="ECO:0000256" key="5">
    <source>
        <dbReference type="SAM" id="SignalP"/>
    </source>
</evidence>
<keyword evidence="5" id="KW-0732">Signal</keyword>
<evidence type="ECO:0000256" key="2">
    <source>
        <dbReference type="ARBA" id="ARBA00022801"/>
    </source>
</evidence>
<dbReference type="PANTHER" id="PTHR10272:SF14">
    <property type="entry name" value="PAF ACETYLHYDROLASE FAMILY PROTEIN"/>
    <property type="match status" value="1"/>
</dbReference>
<keyword evidence="4" id="KW-0443">Lipid metabolism</keyword>
<sequence>MRSLFFTLAQLAPVISAISLWNTTGIYQVGYTQHVLNHTTTPDDPTPNPGILLLTIYYPTMKPPAGPVPYLDAKTARAYEQTLGVPNGTLSLLTTNLQFQAPTLLGTHPAFGNGTSPYPTLLFTPGAGGTISGYQAYLSEFASHGYAVVGIDHPGEAPYTALPYGAPGVDGIRDIGSLTSVDFHHMYEYRLADLAAVLNPSGGLLPALIAQYGAPFNTTHYAVLGHSMGGAASAGAMISAPGLYRAGSNLDGTFQHLVKPDPTNATAVQVPDPDAPNPDLRTPFVEFASEARFQGVEDADASWGRFNANQTGWLRDVQVNGTAHLDYMDTPLGFDLLGAREGGVVPPAALGALGTIAGKRVTEVVTGLLLSFFGEFVGGGAGVESVDAFIARTPEAFVMAEK</sequence>
<comment type="caution">
    <text evidence="6">The sequence shown here is derived from an EMBL/GenBank/DDBJ whole genome shotgun (WGS) entry which is preliminary data.</text>
</comment>
<dbReference type="Proteomes" id="UP001175001">
    <property type="component" value="Unassembled WGS sequence"/>
</dbReference>
<dbReference type="GO" id="GO:0016042">
    <property type="term" value="P:lipid catabolic process"/>
    <property type="evidence" value="ECO:0007669"/>
    <property type="project" value="UniProtKB-KW"/>
</dbReference>
<protein>
    <recommendedName>
        <fullName evidence="1">1-alkyl-2-acetylglycerophosphocholine esterase</fullName>
        <ecNumber evidence="1">3.1.1.47</ecNumber>
    </recommendedName>
</protein>
<evidence type="ECO:0000256" key="4">
    <source>
        <dbReference type="ARBA" id="ARBA00023098"/>
    </source>
</evidence>
<dbReference type="EC" id="3.1.1.47" evidence="1"/>
<evidence type="ECO:0000313" key="7">
    <source>
        <dbReference type="Proteomes" id="UP001175001"/>
    </source>
</evidence>
<dbReference type="AlphaFoldDB" id="A0AA39WCI7"/>
<accession>A0AA39WCI7</accession>
<organism evidence="6 7">
    <name type="scientific">Lasiodiplodia hormozganensis</name>
    <dbReference type="NCBI Taxonomy" id="869390"/>
    <lineage>
        <taxon>Eukaryota</taxon>
        <taxon>Fungi</taxon>
        <taxon>Dikarya</taxon>
        <taxon>Ascomycota</taxon>
        <taxon>Pezizomycotina</taxon>
        <taxon>Dothideomycetes</taxon>
        <taxon>Dothideomycetes incertae sedis</taxon>
        <taxon>Botryosphaeriales</taxon>
        <taxon>Botryosphaeriaceae</taxon>
        <taxon>Lasiodiplodia</taxon>
    </lineage>
</organism>
<feature type="chain" id="PRO_5041206184" description="1-alkyl-2-acetylglycerophosphocholine esterase" evidence="5">
    <location>
        <begin position="18"/>
        <end position="402"/>
    </location>
</feature>
<proteinExistence type="predicted"/>
<gene>
    <name evidence="6" type="ORF">DIS24_g12100</name>
</gene>
<keyword evidence="3" id="KW-0442">Lipid degradation</keyword>
<reference evidence="6" key="1">
    <citation type="submission" date="2023-06" db="EMBL/GenBank/DDBJ databases">
        <title>Multi-omics analyses reveal the molecular pathogenesis toolkit of Lasiodiplodia hormozganensis, a cross-kingdom pathogen.</title>
        <authorList>
            <person name="Felix C."/>
            <person name="Meneses R."/>
            <person name="Goncalves M.F.M."/>
            <person name="Tilleman L."/>
            <person name="Duarte A.S."/>
            <person name="Jorrin-Novo J.V."/>
            <person name="Van De Peer Y."/>
            <person name="Deforce D."/>
            <person name="Van Nieuwerburgh F."/>
            <person name="Esteves A.C."/>
            <person name="Alves A."/>
        </authorList>
    </citation>
    <scope>NUCLEOTIDE SEQUENCE</scope>
    <source>
        <strain evidence="6">CBS 339.90</strain>
    </source>
</reference>
<keyword evidence="2" id="KW-0378">Hydrolase</keyword>
<dbReference type="GO" id="GO:0003847">
    <property type="term" value="F:1-alkyl-2-acetylglycerophosphocholine esterase activity"/>
    <property type="evidence" value="ECO:0007669"/>
    <property type="project" value="UniProtKB-EC"/>
</dbReference>